<evidence type="ECO:0000313" key="4">
    <source>
        <dbReference type="RefSeq" id="XP_011070351.1"/>
    </source>
</evidence>
<dbReference type="RefSeq" id="XP_011070351.1">
    <property type="nucleotide sequence ID" value="XM_011072049.2"/>
</dbReference>
<sequence length="286" mass="33498">MKFWKILRKLLDEIFPDWQDKFISYKDLKKQLKLIPPVTESSKNLVDDDNERSDKRPRLGDDRMEEGDEGKEVTNEMKDFVKLLEGEIKKFNGFFVDKEEEYIIRSKLLKDDVAEAKDSKEELMKVGRMLVDFHGEMILLENYSALNYTGLLKILKKYDKRSGDLIRLPFIQKVLHEPFFRTEVINKLVKECEIMIHCIFSRHEQLAPPEDNEQKEGCIDQPVAEEETEKLRVPEELAEIKCMENMYLRLTISALRTLKEIRSGSSTVNMFSLPPMQGGELDESVK</sequence>
<dbReference type="KEGG" id="sind:105155998"/>
<organism evidence="3 4">
    <name type="scientific">Sesamum indicum</name>
    <name type="common">Oriental sesame</name>
    <name type="synonym">Sesamum orientale</name>
    <dbReference type="NCBI Taxonomy" id="4182"/>
    <lineage>
        <taxon>Eukaryota</taxon>
        <taxon>Viridiplantae</taxon>
        <taxon>Streptophyta</taxon>
        <taxon>Embryophyta</taxon>
        <taxon>Tracheophyta</taxon>
        <taxon>Spermatophyta</taxon>
        <taxon>Magnoliopsida</taxon>
        <taxon>eudicotyledons</taxon>
        <taxon>Gunneridae</taxon>
        <taxon>Pentapetalae</taxon>
        <taxon>asterids</taxon>
        <taxon>lamiids</taxon>
        <taxon>Lamiales</taxon>
        <taxon>Pedaliaceae</taxon>
        <taxon>Sesamum</taxon>
    </lineage>
</organism>
<dbReference type="InParanoid" id="A0A6I9SKT6"/>
<dbReference type="Proteomes" id="UP000504604">
    <property type="component" value="Linkage group LG1"/>
</dbReference>
<dbReference type="InterPro" id="IPR031142">
    <property type="entry name" value="SPX_prot"/>
</dbReference>
<dbReference type="PROSITE" id="PS51382">
    <property type="entry name" value="SPX"/>
    <property type="match status" value="1"/>
</dbReference>
<reference evidence="4" key="2">
    <citation type="submission" date="2025-08" db="UniProtKB">
        <authorList>
            <consortium name="RefSeq"/>
        </authorList>
    </citation>
    <scope>IDENTIFICATION</scope>
</reference>
<dbReference type="CDD" id="cd14481">
    <property type="entry name" value="SPX_AtSPX1_like"/>
    <property type="match status" value="1"/>
</dbReference>
<feature type="domain" description="SPX" evidence="2">
    <location>
        <begin position="1"/>
        <end position="172"/>
    </location>
</feature>
<evidence type="ECO:0000259" key="2">
    <source>
        <dbReference type="PROSITE" id="PS51382"/>
    </source>
</evidence>
<gene>
    <name evidence="4" type="primary">LOC105155998</name>
</gene>
<dbReference type="OrthoDB" id="6493944at2759"/>
<dbReference type="PANTHER" id="PTHR45978:SF3">
    <property type="entry name" value="SPX DOMAIN-CONTAINING PROTEIN 1-LIKE"/>
    <property type="match status" value="1"/>
</dbReference>
<protein>
    <submittedName>
        <fullName evidence="4">SPX domain-containing protein 1</fullName>
    </submittedName>
</protein>
<evidence type="ECO:0000313" key="3">
    <source>
        <dbReference type="Proteomes" id="UP000504604"/>
    </source>
</evidence>
<dbReference type="GeneID" id="105155998"/>
<dbReference type="PANTHER" id="PTHR45978">
    <property type="entry name" value="SPX DOMAIN-CONTAINING PROTEIN 3"/>
    <property type="match status" value="1"/>
</dbReference>
<feature type="region of interest" description="Disordered" evidence="1">
    <location>
        <begin position="43"/>
        <end position="71"/>
    </location>
</feature>
<keyword evidence="3" id="KW-1185">Reference proteome</keyword>
<dbReference type="InterPro" id="IPR004331">
    <property type="entry name" value="SPX_dom"/>
</dbReference>
<reference evidence="3" key="1">
    <citation type="submission" date="2024-10" db="UniProtKB">
        <authorList>
            <consortium name="RefSeq"/>
        </authorList>
    </citation>
    <scope>NUCLEOTIDE SEQUENCE [LARGE SCALE GENOMIC DNA]</scope>
    <source>
        <strain evidence="3">cv. Zhongzhi No. 13</strain>
    </source>
</reference>
<dbReference type="AlphaFoldDB" id="A0A6I9SKT6"/>
<accession>A0A6I9SKT6</accession>
<feature type="compositionally biased region" description="Basic and acidic residues" evidence="1">
    <location>
        <begin position="52"/>
        <end position="62"/>
    </location>
</feature>
<dbReference type="Pfam" id="PF03105">
    <property type="entry name" value="SPX"/>
    <property type="match status" value="1"/>
</dbReference>
<evidence type="ECO:0000256" key="1">
    <source>
        <dbReference type="SAM" id="MobiDB-lite"/>
    </source>
</evidence>
<dbReference type="GO" id="GO:0016036">
    <property type="term" value="P:cellular response to phosphate starvation"/>
    <property type="evidence" value="ECO:0007669"/>
    <property type="project" value="InterPro"/>
</dbReference>
<dbReference type="Gramene" id="SIN_1021733.t">
    <property type="protein sequence ID" value="SIN_1021733.t"/>
    <property type="gene ID" value="SIN_1021733"/>
</dbReference>
<name>A0A6I9SKT6_SESIN</name>
<proteinExistence type="predicted"/>